<dbReference type="GO" id="GO:0005737">
    <property type="term" value="C:cytoplasm"/>
    <property type="evidence" value="ECO:0007669"/>
    <property type="project" value="UniProtKB-SubCell"/>
</dbReference>
<evidence type="ECO:0000256" key="1">
    <source>
        <dbReference type="ARBA" id="ARBA00022722"/>
    </source>
</evidence>
<dbReference type="GeneID" id="83016188"/>
<keyword evidence="2 4" id="KW-0255">Endonuclease</keyword>
<proteinExistence type="inferred from homology"/>
<keyword evidence="1 4" id="KW-0540">Nuclease</keyword>
<dbReference type="Pfam" id="PF00636">
    <property type="entry name" value="Ribonuclease_3"/>
    <property type="match status" value="1"/>
</dbReference>
<feature type="domain" description="RNase III" evidence="5">
    <location>
        <begin position="10"/>
        <end position="109"/>
    </location>
</feature>
<reference evidence="6 7" key="1">
    <citation type="submission" date="2018-08" db="EMBL/GenBank/DDBJ databases">
        <title>A genome reference for cultivated species of the human gut microbiota.</title>
        <authorList>
            <person name="Zou Y."/>
            <person name="Xue W."/>
            <person name="Luo G."/>
        </authorList>
    </citation>
    <scope>NUCLEOTIDE SEQUENCE [LARGE SCALE GENOMIC DNA]</scope>
    <source>
        <strain evidence="6 7">AF24-29</strain>
    </source>
</reference>
<evidence type="ECO:0000256" key="2">
    <source>
        <dbReference type="ARBA" id="ARBA00022759"/>
    </source>
</evidence>
<evidence type="ECO:0000256" key="3">
    <source>
        <dbReference type="ARBA" id="ARBA00022801"/>
    </source>
</evidence>
<dbReference type="Gene3D" id="1.10.1520.10">
    <property type="entry name" value="Ribonuclease III domain"/>
    <property type="match status" value="1"/>
</dbReference>
<dbReference type="PIRSF" id="PIRSF005520">
    <property type="entry name" value="UCP005520"/>
    <property type="match status" value="1"/>
</dbReference>
<comment type="similarity">
    <text evidence="4">Belongs to the MrnC RNase family.</text>
</comment>
<evidence type="ECO:0000313" key="6">
    <source>
        <dbReference type="EMBL" id="RGR72096.1"/>
    </source>
</evidence>
<keyword evidence="4" id="KW-0694">RNA-binding</keyword>
<comment type="cofactor">
    <cofactor evidence="4">
        <name>Mg(2+)</name>
        <dbReference type="ChEBI" id="CHEBI:18420"/>
    </cofactor>
</comment>
<keyword evidence="4" id="KW-0963">Cytoplasm</keyword>
<comment type="function">
    <text evidence="4">Involved in correct processing of both the 5' and 3' ends of 23S rRNA precursor. Processes 30S rRNA precursor transcript even in absence of ribonuclease 3 (Rnc); Rnc processes 30S rRNA into smaller rRNA precursors.</text>
</comment>
<dbReference type="InterPro" id="IPR008226">
    <property type="entry name" value="Mini3_fam"/>
</dbReference>
<dbReference type="InterPro" id="IPR000999">
    <property type="entry name" value="RNase_III_dom"/>
</dbReference>
<dbReference type="PANTHER" id="PTHR34276:SF1">
    <property type="entry name" value="MINI-RIBONUCLEASE 3"/>
    <property type="match status" value="1"/>
</dbReference>
<protein>
    <recommendedName>
        <fullName evidence="4">Mini-ribonuclease 3</fullName>
        <shortName evidence="4">Mini-3</shortName>
        <shortName evidence="4">Mini-RNase 3</shortName>
        <ecNumber evidence="4">3.1.26.-</ecNumber>
    </recommendedName>
    <alternativeName>
        <fullName evidence="4">Mini-RNase III</fullName>
        <shortName evidence="4">Mini-III</shortName>
    </alternativeName>
</protein>
<comment type="subunit">
    <text evidence="4">Homodimer.</text>
</comment>
<feature type="active site" evidence="4">
    <location>
        <position position="16"/>
    </location>
</feature>
<keyword evidence="4" id="KW-0460">Magnesium</keyword>
<organism evidence="6 7">
    <name type="scientific">Holdemania filiformis</name>
    <dbReference type="NCBI Taxonomy" id="61171"/>
    <lineage>
        <taxon>Bacteria</taxon>
        <taxon>Bacillati</taxon>
        <taxon>Bacillota</taxon>
        <taxon>Erysipelotrichia</taxon>
        <taxon>Erysipelotrichales</taxon>
        <taxon>Erysipelotrichaceae</taxon>
        <taxon>Holdemania</taxon>
    </lineage>
</organism>
<dbReference type="InterPro" id="IPR036389">
    <property type="entry name" value="RNase_III_sf"/>
</dbReference>
<accession>A0A412FV81</accession>
<evidence type="ECO:0000256" key="4">
    <source>
        <dbReference type="HAMAP-Rule" id="MF_01468"/>
    </source>
</evidence>
<sequence length="133" mass="15138">MQPNELSGSTLAYIGDAVWSLLVREYLVELGYGRAKDLQRLSVNFVSAKAQARFYEQLHAAGTFSEEEEEIFRRGRNFKSGSVPKNTDVQIYRISTGFEALTGWWHLTGQTARLHEIWEQVRPTVGLESKLMA</sequence>
<dbReference type="RefSeq" id="WP_117895482.1">
    <property type="nucleotide sequence ID" value="NZ_CABJCV010000016.1"/>
</dbReference>
<keyword evidence="4" id="KW-0699">rRNA-binding</keyword>
<dbReference type="Proteomes" id="UP000284178">
    <property type="component" value="Unassembled WGS sequence"/>
</dbReference>
<keyword evidence="7" id="KW-1185">Reference proteome</keyword>
<evidence type="ECO:0000313" key="7">
    <source>
        <dbReference type="Proteomes" id="UP000284178"/>
    </source>
</evidence>
<dbReference type="HAMAP" id="MF_01468">
    <property type="entry name" value="RNase_Mini_III"/>
    <property type="match status" value="1"/>
</dbReference>
<dbReference type="EMBL" id="QRUP01000016">
    <property type="protein sequence ID" value="RGR72096.1"/>
    <property type="molecule type" value="Genomic_DNA"/>
</dbReference>
<dbReference type="GO" id="GO:0019843">
    <property type="term" value="F:rRNA binding"/>
    <property type="evidence" value="ECO:0007669"/>
    <property type="project" value="UniProtKB-UniRule"/>
</dbReference>
<dbReference type="AlphaFoldDB" id="A0A412FV81"/>
<dbReference type="EC" id="3.1.26.-" evidence="4"/>
<dbReference type="GO" id="GO:0006364">
    <property type="term" value="P:rRNA processing"/>
    <property type="evidence" value="ECO:0007669"/>
    <property type="project" value="UniProtKB-UniRule"/>
</dbReference>
<dbReference type="GO" id="GO:0004525">
    <property type="term" value="F:ribonuclease III activity"/>
    <property type="evidence" value="ECO:0007669"/>
    <property type="project" value="InterPro"/>
</dbReference>
<comment type="subcellular location">
    <subcellularLocation>
        <location evidence="4">Cytoplasm</location>
    </subcellularLocation>
</comment>
<keyword evidence="4" id="KW-0690">Ribosome biogenesis</keyword>
<comment type="caution">
    <text evidence="6">The sequence shown here is derived from an EMBL/GenBank/DDBJ whole genome shotgun (WGS) entry which is preliminary data.</text>
</comment>
<keyword evidence="3 4" id="KW-0378">Hydrolase</keyword>
<dbReference type="SUPFAM" id="SSF69065">
    <property type="entry name" value="RNase III domain-like"/>
    <property type="match status" value="1"/>
</dbReference>
<name>A0A412FV81_9FIRM</name>
<gene>
    <name evidence="4" type="primary">mrnC</name>
    <name evidence="6" type="ORF">DWY25_12365</name>
</gene>
<keyword evidence="4" id="KW-0698">rRNA processing</keyword>
<evidence type="ECO:0000259" key="5">
    <source>
        <dbReference type="Pfam" id="PF00636"/>
    </source>
</evidence>
<dbReference type="PANTHER" id="PTHR34276">
    <property type="entry name" value="MINI-RIBONUCLEASE 3"/>
    <property type="match status" value="1"/>
</dbReference>